<name>A0AAJ1ET24_MEDGN</name>
<sequence>MKKLLSVLLFTILSIIIGASILSTENKNPSTNTEISPMSDAHLLSETGTLLEYHPDKNEAIVQVDNSDKRFLYDKITLIFTGPTSQYKIDSSMVGEKIKFSYFNSTPTDKPTLDICLIEKFEK</sequence>
<comment type="caution">
    <text evidence="1">The sequence shown here is derived from an EMBL/GenBank/DDBJ whole genome shotgun (WGS) entry which is preliminary data.</text>
</comment>
<organism evidence="1 3">
    <name type="scientific">Mediterraneibacter gnavus</name>
    <name type="common">Ruminococcus gnavus</name>
    <dbReference type="NCBI Taxonomy" id="33038"/>
    <lineage>
        <taxon>Bacteria</taxon>
        <taxon>Bacillati</taxon>
        <taxon>Bacillota</taxon>
        <taxon>Clostridia</taxon>
        <taxon>Lachnospirales</taxon>
        <taxon>Lachnospiraceae</taxon>
        <taxon>Mediterraneibacter</taxon>
    </lineage>
</organism>
<reference evidence="1" key="1">
    <citation type="submission" date="2021-10" db="EMBL/GenBank/DDBJ databases">
        <title>Collection of gut derived symbiotic bacterial strains cultured from healthy donors.</title>
        <authorList>
            <person name="Lin H."/>
            <person name="Littmann E."/>
            <person name="Claire K."/>
            <person name="Pamer E."/>
        </authorList>
    </citation>
    <scope>NUCLEOTIDE SEQUENCE</scope>
    <source>
        <strain evidence="1">MSK.23.4</strain>
    </source>
</reference>
<dbReference type="Proteomes" id="UP001297422">
    <property type="component" value="Unassembled WGS sequence"/>
</dbReference>
<dbReference type="EMBL" id="JAJBNC010000050">
    <property type="protein sequence ID" value="MCB5495618.1"/>
    <property type="molecule type" value="Genomic_DNA"/>
</dbReference>
<evidence type="ECO:0000313" key="3">
    <source>
        <dbReference type="Proteomes" id="UP001297422"/>
    </source>
</evidence>
<accession>A0AAJ1ET24</accession>
<evidence type="ECO:0008006" key="4">
    <source>
        <dbReference type="Google" id="ProtNLM"/>
    </source>
</evidence>
<gene>
    <name evidence="1" type="ORF">LIQ10_18110</name>
    <name evidence="2" type="ORF">LIQ10_18160</name>
</gene>
<evidence type="ECO:0000313" key="1">
    <source>
        <dbReference type="EMBL" id="MCB5495618.1"/>
    </source>
</evidence>
<proteinExistence type="predicted"/>
<dbReference type="AlphaFoldDB" id="A0AAJ1ET24"/>
<dbReference type="EMBL" id="JAJBNC010000050">
    <property type="protein sequence ID" value="MCB5495628.1"/>
    <property type="molecule type" value="Genomic_DNA"/>
</dbReference>
<dbReference type="RefSeq" id="WP_226973419.1">
    <property type="nucleotide sequence ID" value="NZ_JAAILN010000060.1"/>
</dbReference>
<protein>
    <recommendedName>
        <fullName evidence="4">DUF3221 domain-containing protein</fullName>
    </recommendedName>
</protein>
<evidence type="ECO:0000313" key="2">
    <source>
        <dbReference type="EMBL" id="MCB5495628.1"/>
    </source>
</evidence>